<evidence type="ECO:0000313" key="6">
    <source>
        <dbReference type="EMBL" id="RBP41683.1"/>
    </source>
</evidence>
<dbReference type="InterPro" id="IPR001807">
    <property type="entry name" value="ClC"/>
</dbReference>
<name>A0A366HGB4_9BURK</name>
<dbReference type="Pfam" id="PF00654">
    <property type="entry name" value="Voltage_CLC"/>
    <property type="match status" value="1"/>
</dbReference>
<dbReference type="PRINTS" id="PR00762">
    <property type="entry name" value="CLCHANNEL"/>
</dbReference>
<keyword evidence="4 5" id="KW-0472">Membrane</keyword>
<dbReference type="AlphaFoldDB" id="A0A366HGB4"/>
<dbReference type="InterPro" id="IPR050368">
    <property type="entry name" value="ClC-type_chloride_channel"/>
</dbReference>
<protein>
    <submittedName>
        <fullName evidence="6">H+/Cl-antiporter ClcA</fullName>
    </submittedName>
</protein>
<comment type="subcellular location">
    <subcellularLocation>
        <location evidence="1">Membrane</location>
        <topology evidence="1">Multi-pass membrane protein</topology>
    </subcellularLocation>
</comment>
<dbReference type="EMBL" id="QNRQ01000002">
    <property type="protein sequence ID" value="RBP41683.1"/>
    <property type="molecule type" value="Genomic_DNA"/>
</dbReference>
<dbReference type="InterPro" id="IPR014743">
    <property type="entry name" value="Cl-channel_core"/>
</dbReference>
<sequence length="452" mass="48390">MLATVVQWLVLATIAGAIVGTGTSFFLHGLFFFVEGTASVPLWVQMILLPVGGLLNGLLLYYGYKANKTGLKDSVIEAVHTQSGKMPFKTLLIKPVAAIITLASGGSAGKEGPCSHIGASLASGIGRVFKLNAELQKRLVACGVSAGFSSVFGTPLAGAIYGVEVLAIGRIRHDFLFPAIVAGVVSFEVSKWWGVPYTFYKLLPLPEFSEILFLKTVLIGVICGVVAWVFVDMIALVRNIFARLKARFGLWPPLLPLFGGLVLSALILVIPTEYLGLSLPLMDRALDGEAMPYLGFLWKTILVAVTLGSGFYGGIVTPQFVIGAIAGSAFAPMLGLSPALGAAVGLVAVVASASNTPIAAILMGVELFGGTLGTVYVAGAGIAAYLIIGHRSVYPDQLIAYSKSSWMVVRPDMPLGQEKVYLSYGFLRWWSKFKQRQGPQYWRRLVAWVRRR</sequence>
<evidence type="ECO:0000313" key="7">
    <source>
        <dbReference type="Proteomes" id="UP000253628"/>
    </source>
</evidence>
<feature type="transmembrane region" description="Helical" evidence="5">
    <location>
        <begin position="41"/>
        <end position="62"/>
    </location>
</feature>
<dbReference type="Gene3D" id="1.10.3080.10">
    <property type="entry name" value="Clc chloride channel"/>
    <property type="match status" value="1"/>
</dbReference>
<accession>A0A366HGB4</accession>
<dbReference type="GO" id="GO:0016020">
    <property type="term" value="C:membrane"/>
    <property type="evidence" value="ECO:0007669"/>
    <property type="project" value="UniProtKB-SubCell"/>
</dbReference>
<comment type="caution">
    <text evidence="6">The sequence shown here is derived from an EMBL/GenBank/DDBJ whole genome shotgun (WGS) entry which is preliminary data.</text>
</comment>
<keyword evidence="7" id="KW-1185">Reference proteome</keyword>
<keyword evidence="2 5" id="KW-0812">Transmembrane</keyword>
<proteinExistence type="predicted"/>
<feature type="transmembrane region" description="Helical" evidence="5">
    <location>
        <begin position="359"/>
        <end position="388"/>
    </location>
</feature>
<dbReference type="PANTHER" id="PTHR43427">
    <property type="entry name" value="CHLORIDE CHANNEL PROTEIN CLC-E"/>
    <property type="match status" value="1"/>
</dbReference>
<feature type="transmembrane region" description="Helical" evidence="5">
    <location>
        <begin position="320"/>
        <end position="353"/>
    </location>
</feature>
<feature type="transmembrane region" description="Helical" evidence="5">
    <location>
        <begin position="213"/>
        <end position="236"/>
    </location>
</feature>
<organism evidence="6 7">
    <name type="scientific">Eoetvoesiella caeni</name>
    <dbReference type="NCBI Taxonomy" id="645616"/>
    <lineage>
        <taxon>Bacteria</taxon>
        <taxon>Pseudomonadati</taxon>
        <taxon>Pseudomonadota</taxon>
        <taxon>Betaproteobacteria</taxon>
        <taxon>Burkholderiales</taxon>
        <taxon>Alcaligenaceae</taxon>
        <taxon>Eoetvoesiella</taxon>
    </lineage>
</organism>
<dbReference type="OrthoDB" id="9767361at2"/>
<evidence type="ECO:0000256" key="2">
    <source>
        <dbReference type="ARBA" id="ARBA00022692"/>
    </source>
</evidence>
<dbReference type="Proteomes" id="UP000253628">
    <property type="component" value="Unassembled WGS sequence"/>
</dbReference>
<dbReference type="PANTHER" id="PTHR43427:SF12">
    <property type="entry name" value="CHLORIDE TRANSPORTER"/>
    <property type="match status" value="1"/>
</dbReference>
<dbReference type="GO" id="GO:0015108">
    <property type="term" value="F:chloride transmembrane transporter activity"/>
    <property type="evidence" value="ECO:0007669"/>
    <property type="project" value="InterPro"/>
</dbReference>
<evidence type="ECO:0000256" key="4">
    <source>
        <dbReference type="ARBA" id="ARBA00023136"/>
    </source>
</evidence>
<evidence type="ECO:0000256" key="1">
    <source>
        <dbReference type="ARBA" id="ARBA00004141"/>
    </source>
</evidence>
<evidence type="ECO:0000256" key="5">
    <source>
        <dbReference type="SAM" id="Phobius"/>
    </source>
</evidence>
<feature type="transmembrane region" description="Helical" evidence="5">
    <location>
        <begin position="290"/>
        <end position="313"/>
    </location>
</feature>
<feature type="transmembrane region" description="Helical" evidence="5">
    <location>
        <begin position="248"/>
        <end position="270"/>
    </location>
</feature>
<gene>
    <name evidence="6" type="ORF">DFR37_10262</name>
</gene>
<dbReference type="SUPFAM" id="SSF81340">
    <property type="entry name" value="Clc chloride channel"/>
    <property type="match status" value="1"/>
</dbReference>
<reference evidence="6 7" key="1">
    <citation type="submission" date="2018-06" db="EMBL/GenBank/DDBJ databases">
        <title>Genomic Encyclopedia of Type Strains, Phase IV (KMG-IV): sequencing the most valuable type-strain genomes for metagenomic binning, comparative biology and taxonomic classification.</title>
        <authorList>
            <person name="Goeker M."/>
        </authorList>
    </citation>
    <scope>NUCLEOTIDE SEQUENCE [LARGE SCALE GENOMIC DNA]</scope>
    <source>
        <strain evidence="6 7">DSM 25520</strain>
    </source>
</reference>
<evidence type="ECO:0000256" key="3">
    <source>
        <dbReference type="ARBA" id="ARBA00022989"/>
    </source>
</evidence>
<keyword evidence="3 5" id="KW-1133">Transmembrane helix</keyword>